<dbReference type="OrthoDB" id="9799110at2"/>
<dbReference type="InterPro" id="IPR001048">
    <property type="entry name" value="Asp/Glu/Uridylate_kinase"/>
</dbReference>
<dbReference type="EMBL" id="FUFT01000005">
    <property type="protein sequence ID" value="SJL84574.1"/>
    <property type="molecule type" value="Genomic_DNA"/>
</dbReference>
<protein>
    <recommendedName>
        <fullName evidence="2">aspartate kinase</fullName>
        <ecNumber evidence="2">2.7.2.4</ecNumber>
    </recommendedName>
</protein>
<name>A0A1R4B6N2_9VIBR</name>
<dbReference type="PANTHER" id="PTHR21499:SF3">
    <property type="entry name" value="ASPARTOKINASE"/>
    <property type="match status" value="1"/>
</dbReference>
<dbReference type="Proteomes" id="UP000189475">
    <property type="component" value="Unassembled WGS sequence"/>
</dbReference>
<organism evidence="9 10">
    <name type="scientific">Vibrio palustris</name>
    <dbReference type="NCBI Taxonomy" id="1918946"/>
    <lineage>
        <taxon>Bacteria</taxon>
        <taxon>Pseudomonadati</taxon>
        <taxon>Pseudomonadota</taxon>
        <taxon>Gammaproteobacteria</taxon>
        <taxon>Vibrionales</taxon>
        <taxon>Vibrionaceae</taxon>
        <taxon>Vibrio</taxon>
    </lineage>
</organism>
<evidence type="ECO:0000256" key="3">
    <source>
        <dbReference type="ARBA" id="ARBA00022679"/>
    </source>
</evidence>
<keyword evidence="10" id="KW-1185">Reference proteome</keyword>
<evidence type="ECO:0000313" key="10">
    <source>
        <dbReference type="Proteomes" id="UP000189475"/>
    </source>
</evidence>
<comment type="catalytic activity">
    <reaction evidence="7">
        <text>L-aspartate + ATP = 4-phospho-L-aspartate + ADP</text>
        <dbReference type="Rhea" id="RHEA:23776"/>
        <dbReference type="ChEBI" id="CHEBI:29991"/>
        <dbReference type="ChEBI" id="CHEBI:30616"/>
        <dbReference type="ChEBI" id="CHEBI:57535"/>
        <dbReference type="ChEBI" id="CHEBI:456216"/>
        <dbReference type="EC" id="2.7.2.4"/>
    </reaction>
</comment>
<evidence type="ECO:0000256" key="4">
    <source>
        <dbReference type="ARBA" id="ARBA00022741"/>
    </source>
</evidence>
<dbReference type="EC" id="2.7.2.4" evidence="2"/>
<evidence type="ECO:0000256" key="1">
    <source>
        <dbReference type="ARBA" id="ARBA00010122"/>
    </source>
</evidence>
<evidence type="ECO:0000256" key="6">
    <source>
        <dbReference type="ARBA" id="ARBA00022840"/>
    </source>
</evidence>
<dbReference type="GO" id="GO:0009090">
    <property type="term" value="P:homoserine biosynthetic process"/>
    <property type="evidence" value="ECO:0007669"/>
    <property type="project" value="TreeGrafter"/>
</dbReference>
<dbReference type="RefSeq" id="WP_077314928.1">
    <property type="nucleotide sequence ID" value="NZ_AP024888.1"/>
</dbReference>
<comment type="similarity">
    <text evidence="1">Belongs to the aspartokinase family.</text>
</comment>
<proteinExistence type="inferred from homology"/>
<evidence type="ECO:0000256" key="7">
    <source>
        <dbReference type="ARBA" id="ARBA00047872"/>
    </source>
</evidence>
<dbReference type="GO" id="GO:0005524">
    <property type="term" value="F:ATP binding"/>
    <property type="evidence" value="ECO:0007669"/>
    <property type="project" value="UniProtKB-KW"/>
</dbReference>
<sequence length="479" mass="52515">MSHTVEKIGGTSMAAFDAVLDNILLKPKNVYQRVFVVSAFAGITDALLECKKTAKPGIYRLVEQQDEAWETALEALRDRLLLINDNGFADPLLRKEADDFINERLNDAKECIQHILTTCQYGQFSLEQYLPQIREFIAALGEVHSAFNTVLKLRSLGINAVMIDLSGWNQDRALPLDDKIQHAFKDIDLSNTLPIVTGYTQCEEGLMDTYDRGYSEMTFSRIASLLKADKAIIHKEFHLSSADPRLVGAERVRVMGRTNYDVADQLACLGMEAIHPNAAAGLREQGIELVVKNTFEPNHAGTSITDQFDDHPPRVEIIAGQENAYALHFFDQTLVGQFEEVAAQIGASIAHYDVHLISKEMNANSLTYFLSGSEQAIDCILASAQSDYPQARVSILPVAIISAIGACLETSPLLANGIAALANENIELISAQSTLRTVSVQFIVKAEAYSRAVQALHQALIEEAESVVSEGQSSTSKAA</sequence>
<dbReference type="GO" id="GO:0005829">
    <property type="term" value="C:cytosol"/>
    <property type="evidence" value="ECO:0007669"/>
    <property type="project" value="TreeGrafter"/>
</dbReference>
<gene>
    <name evidence="9" type="primary">thrA_2</name>
    <name evidence="9" type="ORF">VPAL9027_02565</name>
</gene>
<feature type="domain" description="Aspartate/glutamate/uridylate kinase" evidence="8">
    <location>
        <begin position="4"/>
        <end position="293"/>
    </location>
</feature>
<dbReference type="SUPFAM" id="SSF55021">
    <property type="entry name" value="ACT-like"/>
    <property type="match status" value="1"/>
</dbReference>
<dbReference type="PANTHER" id="PTHR21499">
    <property type="entry name" value="ASPARTATE KINASE"/>
    <property type="match status" value="1"/>
</dbReference>
<keyword evidence="4" id="KW-0547">Nucleotide-binding</keyword>
<dbReference type="InterPro" id="IPR036393">
    <property type="entry name" value="AceGlu_kinase-like_sf"/>
</dbReference>
<dbReference type="SUPFAM" id="SSF53633">
    <property type="entry name" value="Carbamate kinase-like"/>
    <property type="match status" value="1"/>
</dbReference>
<keyword evidence="3" id="KW-0808">Transferase</keyword>
<dbReference type="AlphaFoldDB" id="A0A1R4B6N2"/>
<accession>A0A1R4B6N2</accession>
<dbReference type="NCBIfam" id="NF006614">
    <property type="entry name" value="PRK09181.1"/>
    <property type="match status" value="1"/>
</dbReference>
<reference evidence="9 10" key="1">
    <citation type="submission" date="2017-02" db="EMBL/GenBank/DDBJ databases">
        <authorList>
            <person name="Peterson S.W."/>
        </authorList>
    </citation>
    <scope>NUCLEOTIDE SEQUENCE [LARGE SCALE GENOMIC DNA]</scope>
    <source>
        <strain evidence="9 10">CECT 9027</strain>
    </source>
</reference>
<dbReference type="Gene3D" id="3.30.2130.10">
    <property type="entry name" value="VC0802-like"/>
    <property type="match status" value="1"/>
</dbReference>
<evidence type="ECO:0000256" key="2">
    <source>
        <dbReference type="ARBA" id="ARBA00013059"/>
    </source>
</evidence>
<dbReference type="Pfam" id="PF00696">
    <property type="entry name" value="AA_kinase"/>
    <property type="match status" value="1"/>
</dbReference>
<evidence type="ECO:0000259" key="8">
    <source>
        <dbReference type="Pfam" id="PF00696"/>
    </source>
</evidence>
<keyword evidence="5 9" id="KW-0418">Kinase</keyword>
<dbReference type="InterPro" id="IPR045865">
    <property type="entry name" value="ACT-like_dom_sf"/>
</dbReference>
<dbReference type="GO" id="GO:0004072">
    <property type="term" value="F:aspartate kinase activity"/>
    <property type="evidence" value="ECO:0007669"/>
    <property type="project" value="UniProtKB-EC"/>
</dbReference>
<dbReference type="Gene3D" id="3.40.1160.10">
    <property type="entry name" value="Acetylglutamate kinase-like"/>
    <property type="match status" value="1"/>
</dbReference>
<evidence type="ECO:0000313" key="9">
    <source>
        <dbReference type="EMBL" id="SJL84574.1"/>
    </source>
</evidence>
<dbReference type="STRING" id="1918946.VPAL9027_02565"/>
<evidence type="ECO:0000256" key="5">
    <source>
        <dbReference type="ARBA" id="ARBA00022777"/>
    </source>
</evidence>
<keyword evidence="6" id="KW-0067">ATP-binding</keyword>
<dbReference type="GO" id="GO:0009089">
    <property type="term" value="P:lysine biosynthetic process via diaminopimelate"/>
    <property type="evidence" value="ECO:0007669"/>
    <property type="project" value="TreeGrafter"/>
</dbReference>